<feature type="compositionally biased region" description="Low complexity" evidence="1">
    <location>
        <begin position="161"/>
        <end position="177"/>
    </location>
</feature>
<reference evidence="2" key="2">
    <citation type="submission" date="2025-09" db="UniProtKB">
        <authorList>
            <consortium name="Ensembl"/>
        </authorList>
    </citation>
    <scope>IDENTIFICATION</scope>
</reference>
<sequence length="329" mass="35739">MAATACNTFTNTTNPHKQHRRKSRDSRRRQAALSFLSNISLDGQPVQPLNHGNRDPHHRNGVFLGDDIGTTVAGMSMASSSSYGNFGNLPTSVSCGAVGTVSPVPKLGVITVPPILVLPSDSFNDGTTEVFLERRGGSFSSQGNLLSPSGLHPTPLRPRKSSTVLSVQSSNSVISESGRCRTRNLSGSPRPRPVKKVHFIKNMRQYDTQGSRIVLICAKRSLFAVFSVLPYGESVHISDPKLDRRRHSSGNISTTLEMLPGLEGFELEPYGKTVSYAQFLYPTNALVRQKTPSVDITLQVPLTHVTRNSIPRNLTPSRLNSNVGLDLGI</sequence>
<feature type="compositionally biased region" description="Low complexity" evidence="1">
    <location>
        <begin position="1"/>
        <end position="14"/>
    </location>
</feature>
<feature type="region of interest" description="Disordered" evidence="1">
    <location>
        <begin position="1"/>
        <end position="28"/>
    </location>
</feature>
<feature type="compositionally biased region" description="Basic residues" evidence="1">
    <location>
        <begin position="16"/>
        <end position="28"/>
    </location>
</feature>
<gene>
    <name evidence="2" type="primary">LOC115183930</name>
</gene>
<evidence type="ECO:0000256" key="1">
    <source>
        <dbReference type="SAM" id="MobiDB-lite"/>
    </source>
</evidence>
<evidence type="ECO:0000313" key="3">
    <source>
        <dbReference type="Proteomes" id="UP000472277"/>
    </source>
</evidence>
<dbReference type="GeneTree" id="ENSGT00400000022086"/>
<proteinExistence type="predicted"/>
<reference evidence="2" key="1">
    <citation type="submission" date="2025-08" db="UniProtKB">
        <authorList>
            <consortium name="Ensembl"/>
        </authorList>
    </citation>
    <scope>IDENTIFICATION</scope>
</reference>
<accession>A0A674C9L0</accession>
<organism evidence="2 3">
    <name type="scientific">Salmo trutta</name>
    <name type="common">Brown trout</name>
    <dbReference type="NCBI Taxonomy" id="8032"/>
    <lineage>
        <taxon>Eukaryota</taxon>
        <taxon>Metazoa</taxon>
        <taxon>Chordata</taxon>
        <taxon>Craniata</taxon>
        <taxon>Vertebrata</taxon>
        <taxon>Euteleostomi</taxon>
        <taxon>Actinopterygii</taxon>
        <taxon>Neopterygii</taxon>
        <taxon>Teleostei</taxon>
        <taxon>Protacanthopterygii</taxon>
        <taxon>Salmoniformes</taxon>
        <taxon>Salmonidae</taxon>
        <taxon>Salmoninae</taxon>
        <taxon>Salmo</taxon>
    </lineage>
</organism>
<dbReference type="OMA" id="YMVIERE"/>
<dbReference type="GO" id="GO:0051726">
    <property type="term" value="P:regulation of cell cycle"/>
    <property type="evidence" value="ECO:0007669"/>
    <property type="project" value="InterPro"/>
</dbReference>
<evidence type="ECO:0000313" key="2">
    <source>
        <dbReference type="Ensembl" id="ENSSTUP00000080495.1"/>
    </source>
</evidence>
<feature type="region of interest" description="Disordered" evidence="1">
    <location>
        <begin position="140"/>
        <end position="193"/>
    </location>
</feature>
<dbReference type="AlphaFoldDB" id="A0A674C9L0"/>
<dbReference type="Ensembl" id="ENSSTUT00000085705.1">
    <property type="protein sequence ID" value="ENSSTUP00000080495.1"/>
    <property type="gene ID" value="ENSSTUG00000035524.1"/>
</dbReference>
<keyword evidence="3" id="KW-1185">Reference proteome</keyword>
<dbReference type="Proteomes" id="UP000472277">
    <property type="component" value="Unassembled WGS sequence"/>
</dbReference>
<dbReference type="PANTHER" id="PTHR22896">
    <property type="entry name" value="CDK5 AND ABL1 ENZYME SUBSTRATE 1"/>
    <property type="match status" value="1"/>
</dbReference>
<dbReference type="PANTHER" id="PTHR22896:SF3">
    <property type="entry name" value="CDK5 AND ABL1 ENZYME SUBSTRATE 2"/>
    <property type="match status" value="1"/>
</dbReference>
<dbReference type="InterPro" id="IPR012388">
    <property type="entry name" value="CABLES1/2"/>
</dbReference>
<name>A0A674C9L0_SALTR</name>
<dbReference type="InParanoid" id="A0A674C9L0"/>
<protein>
    <submittedName>
        <fullName evidence="2">Cdk5 and Abl enzyme substrate 2b</fullName>
    </submittedName>
</protein>